<evidence type="ECO:0000256" key="5">
    <source>
        <dbReference type="HAMAP-Rule" id="MF_01114"/>
    </source>
</evidence>
<feature type="domain" description="RecX second three-helical" evidence="6">
    <location>
        <begin position="66"/>
        <end position="106"/>
    </location>
</feature>
<dbReference type="PANTHER" id="PTHR33602:SF1">
    <property type="entry name" value="REGULATORY PROTEIN RECX FAMILY PROTEIN"/>
    <property type="match status" value="1"/>
</dbReference>
<dbReference type="STRING" id="1618387.UW44_C0019G0010"/>
<reference evidence="7 8" key="1">
    <citation type="journal article" date="2015" name="Nature">
        <title>rRNA introns, odd ribosomes, and small enigmatic genomes across a large radiation of phyla.</title>
        <authorList>
            <person name="Brown C.T."/>
            <person name="Hug L.A."/>
            <person name="Thomas B.C."/>
            <person name="Sharon I."/>
            <person name="Castelle C.J."/>
            <person name="Singh A."/>
            <person name="Wilkins M.J."/>
            <person name="Williams K.H."/>
            <person name="Banfield J.F."/>
        </authorList>
    </citation>
    <scope>NUCLEOTIDE SEQUENCE [LARGE SCALE GENOMIC DNA]</scope>
</reference>
<dbReference type="InterPro" id="IPR053924">
    <property type="entry name" value="RecX_HTH_2nd"/>
</dbReference>
<dbReference type="PANTHER" id="PTHR33602">
    <property type="entry name" value="REGULATORY PROTEIN RECX FAMILY PROTEIN"/>
    <property type="match status" value="1"/>
</dbReference>
<comment type="subcellular location">
    <subcellularLocation>
        <location evidence="1 5">Cytoplasm</location>
    </subcellularLocation>
</comment>
<protein>
    <recommendedName>
        <fullName evidence="3 5">Regulatory protein RecX</fullName>
    </recommendedName>
</protein>
<dbReference type="Pfam" id="PF02631">
    <property type="entry name" value="RecX_HTH2"/>
    <property type="match status" value="1"/>
</dbReference>
<dbReference type="InterPro" id="IPR003783">
    <property type="entry name" value="Regulatory_RecX"/>
</dbReference>
<proteinExistence type="inferred from homology"/>
<evidence type="ECO:0000256" key="1">
    <source>
        <dbReference type="ARBA" id="ARBA00004496"/>
    </source>
</evidence>
<evidence type="ECO:0000313" key="7">
    <source>
        <dbReference type="EMBL" id="KKT51011.1"/>
    </source>
</evidence>
<gene>
    <name evidence="5" type="primary">recX</name>
    <name evidence="7" type="ORF">UW44_C0019G0010</name>
</gene>
<dbReference type="GO" id="GO:0006282">
    <property type="term" value="P:regulation of DNA repair"/>
    <property type="evidence" value="ECO:0007669"/>
    <property type="project" value="UniProtKB-UniRule"/>
</dbReference>
<dbReference type="InterPro" id="IPR036388">
    <property type="entry name" value="WH-like_DNA-bd_sf"/>
</dbReference>
<dbReference type="Gene3D" id="1.10.10.10">
    <property type="entry name" value="Winged helix-like DNA-binding domain superfamily/Winged helix DNA-binding domain"/>
    <property type="match status" value="1"/>
</dbReference>
<comment type="caution">
    <text evidence="7">The sequence shown here is derived from an EMBL/GenBank/DDBJ whole genome shotgun (WGS) entry which is preliminary data.</text>
</comment>
<evidence type="ECO:0000256" key="4">
    <source>
        <dbReference type="ARBA" id="ARBA00022490"/>
    </source>
</evidence>
<keyword evidence="4 5" id="KW-0963">Cytoplasm</keyword>
<sequence length="159" mass="18332">MPESNQKNELRLSLVKYAGRVLGARPYFRVQLREKLFCRAEKEKFADPGPIIDSILEDLAKSGYLNDQYLSEAFVRRQLSKHYGPKIISLKLKFLGLSREAVSEALTTGSPMEAEITSIRHFLQKYPRLDRRTLISKLYRRGYTDHAIKSAFDGDSFED</sequence>
<dbReference type="EMBL" id="LCIH01000019">
    <property type="protein sequence ID" value="KKT51011.1"/>
    <property type="molecule type" value="Genomic_DNA"/>
</dbReference>
<organism evidence="7 8">
    <name type="scientific">Candidatus Collierbacteria bacterium GW2011_GWB2_44_22</name>
    <dbReference type="NCBI Taxonomy" id="1618387"/>
    <lineage>
        <taxon>Bacteria</taxon>
        <taxon>Candidatus Collieribacteriota</taxon>
    </lineage>
</organism>
<dbReference type="Proteomes" id="UP000034006">
    <property type="component" value="Unassembled WGS sequence"/>
</dbReference>
<comment type="function">
    <text evidence="5">Modulates RecA activity.</text>
</comment>
<dbReference type="GO" id="GO:0005737">
    <property type="term" value="C:cytoplasm"/>
    <property type="evidence" value="ECO:0007669"/>
    <property type="project" value="UniProtKB-SubCell"/>
</dbReference>
<evidence type="ECO:0000256" key="3">
    <source>
        <dbReference type="ARBA" id="ARBA00018111"/>
    </source>
</evidence>
<evidence type="ECO:0000256" key="2">
    <source>
        <dbReference type="ARBA" id="ARBA00009695"/>
    </source>
</evidence>
<evidence type="ECO:0000313" key="8">
    <source>
        <dbReference type="Proteomes" id="UP000034006"/>
    </source>
</evidence>
<accession>A0A0G1HV62</accession>
<dbReference type="AlphaFoldDB" id="A0A0G1HV62"/>
<comment type="similarity">
    <text evidence="2 5">Belongs to the RecX family.</text>
</comment>
<name>A0A0G1HV62_9BACT</name>
<evidence type="ECO:0000259" key="6">
    <source>
        <dbReference type="Pfam" id="PF02631"/>
    </source>
</evidence>
<dbReference type="HAMAP" id="MF_01114">
    <property type="entry name" value="RecX"/>
    <property type="match status" value="1"/>
</dbReference>